<comment type="subcellular location">
    <subcellularLocation>
        <location evidence="8">Cell inner membrane</location>
        <topology evidence="8">Multi-pass membrane protein</topology>
    </subcellularLocation>
    <subcellularLocation>
        <location evidence="1">Membrane</location>
        <topology evidence="1">Multi-pass membrane protein</topology>
    </subcellularLocation>
</comment>
<evidence type="ECO:0000256" key="8">
    <source>
        <dbReference type="HAMAP-Rule" id="MF_01308"/>
    </source>
</evidence>
<evidence type="ECO:0000256" key="4">
    <source>
        <dbReference type="ARBA" id="ARBA00022781"/>
    </source>
</evidence>
<evidence type="ECO:0000313" key="9">
    <source>
        <dbReference type="EMBL" id="OKH13524.1"/>
    </source>
</evidence>
<dbReference type="NCBIfam" id="NF002703">
    <property type="entry name" value="PRK02507.1-1"/>
    <property type="match status" value="1"/>
</dbReference>
<feature type="transmembrane region" description="Helical" evidence="8">
    <location>
        <begin position="396"/>
        <end position="416"/>
    </location>
</feature>
<keyword evidence="8" id="KW-1003">Cell membrane</keyword>
<accession>A0A1U7GYN1</accession>
<dbReference type="RefSeq" id="WP_073555950.1">
    <property type="nucleotide sequence ID" value="NZ_MRCA01000006.1"/>
</dbReference>
<keyword evidence="7 8" id="KW-0472">Membrane</keyword>
<evidence type="ECO:0000256" key="2">
    <source>
        <dbReference type="ARBA" id="ARBA00022448"/>
    </source>
</evidence>
<keyword evidence="2 8" id="KW-0813">Transport</keyword>
<evidence type="ECO:0000256" key="6">
    <source>
        <dbReference type="ARBA" id="ARBA00023065"/>
    </source>
</evidence>
<keyword evidence="8" id="KW-0997">Cell inner membrane</keyword>
<gene>
    <name evidence="8" type="primary">pxcA</name>
    <name evidence="9" type="ORF">NIES592_12840</name>
</gene>
<keyword evidence="3 8" id="KW-0812">Transmembrane</keyword>
<comment type="similarity">
    <text evidence="8">Belongs to the CemA family.</text>
</comment>
<reference evidence="9 10" key="1">
    <citation type="submission" date="2016-11" db="EMBL/GenBank/DDBJ databases">
        <title>Draft Genome Sequences of Nine Cyanobacterial Strains from Diverse Habitats.</title>
        <authorList>
            <person name="Zhu T."/>
            <person name="Hou S."/>
            <person name="Lu X."/>
            <person name="Hess W.R."/>
        </authorList>
    </citation>
    <scope>NUCLEOTIDE SEQUENCE [LARGE SCALE GENOMIC DNA]</scope>
    <source>
        <strain evidence="9 10">NIES-592</strain>
    </source>
</reference>
<feature type="transmembrane region" description="Helical" evidence="8">
    <location>
        <begin position="317"/>
        <end position="334"/>
    </location>
</feature>
<evidence type="ECO:0000256" key="7">
    <source>
        <dbReference type="ARBA" id="ARBA00023136"/>
    </source>
</evidence>
<evidence type="ECO:0000256" key="1">
    <source>
        <dbReference type="ARBA" id="ARBA00004141"/>
    </source>
</evidence>
<feature type="transmembrane region" description="Helical" evidence="8">
    <location>
        <begin position="215"/>
        <end position="233"/>
    </location>
</feature>
<dbReference type="OrthoDB" id="418298at2"/>
<dbReference type="HAMAP" id="MF_01308">
    <property type="entry name" value="CemA_PxcA"/>
    <property type="match status" value="1"/>
</dbReference>
<organism evidence="9 10">
    <name type="scientific">Fischerella major NIES-592</name>
    <dbReference type="NCBI Taxonomy" id="210994"/>
    <lineage>
        <taxon>Bacteria</taxon>
        <taxon>Bacillati</taxon>
        <taxon>Cyanobacteriota</taxon>
        <taxon>Cyanophyceae</taxon>
        <taxon>Nostocales</taxon>
        <taxon>Hapalosiphonaceae</taxon>
        <taxon>Fischerella</taxon>
    </lineage>
</organism>
<name>A0A1U7GYN1_9CYAN</name>
<comment type="caution">
    <text evidence="9">The sequence shown here is derived from an EMBL/GenBank/DDBJ whole genome shotgun (WGS) entry which is preliminary data.</text>
</comment>
<feature type="transmembrane region" description="Helical" evidence="8">
    <location>
        <begin position="355"/>
        <end position="376"/>
    </location>
</feature>
<protein>
    <recommendedName>
        <fullName evidence="8">Proton extrusion protein PxcA</fullName>
    </recommendedName>
</protein>
<keyword evidence="4 8" id="KW-0375">Hydrogen ion transport</keyword>
<dbReference type="PANTHER" id="PTHR33650">
    <property type="entry name" value="CHLOROPLAST ENVELOPE MEMBRANE PROTEIN-RELATED"/>
    <property type="match status" value="1"/>
</dbReference>
<dbReference type="PANTHER" id="PTHR33650:SF2">
    <property type="entry name" value="CHLOROPLAST ENVELOPE MEMBRANE PROTEIN"/>
    <property type="match status" value="1"/>
</dbReference>
<dbReference type="InterPro" id="IPR004282">
    <property type="entry name" value="CemA"/>
</dbReference>
<keyword evidence="5 8" id="KW-1133">Transmembrane helix</keyword>
<evidence type="ECO:0000313" key="10">
    <source>
        <dbReference type="Proteomes" id="UP000186391"/>
    </source>
</evidence>
<proteinExistence type="inferred from homology"/>
<keyword evidence="6 8" id="KW-0406">Ion transport</keyword>
<dbReference type="GO" id="GO:0015078">
    <property type="term" value="F:proton transmembrane transporter activity"/>
    <property type="evidence" value="ECO:0007669"/>
    <property type="project" value="UniProtKB-UniRule"/>
</dbReference>
<evidence type="ECO:0000256" key="3">
    <source>
        <dbReference type="ARBA" id="ARBA00022692"/>
    </source>
</evidence>
<evidence type="ECO:0000256" key="5">
    <source>
        <dbReference type="ARBA" id="ARBA00022989"/>
    </source>
</evidence>
<comment type="function">
    <text evidence="8">Required for H(+) efflux immediately after light irradiation to form a rapid H(+) concentration gradient across the thylakoid membranes. Together with PxcL, contributes to transient H(+) uptake following dark to light transition.</text>
</comment>
<dbReference type="AlphaFoldDB" id="A0A1U7GYN1"/>
<dbReference type="GO" id="GO:0005886">
    <property type="term" value="C:plasma membrane"/>
    <property type="evidence" value="ECO:0007669"/>
    <property type="project" value="UniProtKB-SubCell"/>
</dbReference>
<dbReference type="Pfam" id="PF03040">
    <property type="entry name" value="CemA"/>
    <property type="match status" value="1"/>
</dbReference>
<keyword evidence="10" id="KW-1185">Reference proteome</keyword>
<dbReference type="EMBL" id="MRCA01000006">
    <property type="protein sequence ID" value="OKH13524.1"/>
    <property type="molecule type" value="Genomic_DNA"/>
</dbReference>
<sequence length="436" mass="50202">MSNSGFGQKIYTFLLAAYELYLRTPERSLNKAYEAALKIQKIENEHFNGNKIDSHSTTYSSSIIDYFESDLKKELKIIRMRLTEFKASRYLLSDSNQKAFRKLGIEPLNPSVILDKLRFIDGIVAKYTFVEEELDPQDRVSKPIDIPVESLVFQPKPQNISRNNLDKEPRSKTDTTGVLPRSIFNTINRLQAELDPQAEQNVVQNFRTAQKRTIISVRFILLLIIVPILTHQLSKAFVVGPIIDHFRNPEQAVIFLNEEMEEQALLELQRFEEKIKFENLLSNVSVPIENIEAQIREKAEEIAGKFRQESANAVKNVFADILSVIAFVFLLVTSKREIAVLKGFFDNIVYGLSDSAKAFIIILFTDIFVGFHSPHGWEVILEGVSRHWGLPANHDFIFLFIATFPVILDTIFKYWIFRYLNRISPSAVATYRNMNE</sequence>
<dbReference type="Proteomes" id="UP000186391">
    <property type="component" value="Unassembled WGS sequence"/>
</dbReference>